<gene>
    <name evidence="3" type="primary">LOC108733325</name>
</gene>
<evidence type="ECO:0000313" key="2">
    <source>
        <dbReference type="Proteomes" id="UP000192223"/>
    </source>
</evidence>
<dbReference type="RefSeq" id="XP_018319927.1">
    <property type="nucleotide sequence ID" value="XM_018464425.1"/>
</dbReference>
<feature type="transmembrane region" description="Helical" evidence="1">
    <location>
        <begin position="84"/>
        <end position="113"/>
    </location>
</feature>
<name>A0A1W4WHI1_AGRPL</name>
<feature type="transmembrane region" description="Helical" evidence="1">
    <location>
        <begin position="119"/>
        <end position="147"/>
    </location>
</feature>
<dbReference type="InParanoid" id="A0A1W4WHI1"/>
<sequence length="183" mass="20347">MMLYKLQCCALLSKEQAYKVTLLKCITDFLAMLLLIYGFSIGKEAIHGTEQQTEIHFLLIDALAAVSSFLLTILTCVSLISSCLVGFGICLLFGMIHCTLFLLTIFVFGVTYMTPPSHYIVSIFIAVSVIYAGFLCATNLILVMFYFTYRERLIRKQNCQGSSPKISISSSETNFSGVAITRI</sequence>
<feature type="transmembrane region" description="Helical" evidence="1">
    <location>
        <begin position="21"/>
        <end position="40"/>
    </location>
</feature>
<dbReference type="KEGG" id="apln:108733325"/>
<evidence type="ECO:0000313" key="3">
    <source>
        <dbReference type="RefSeq" id="XP_018319927.1"/>
    </source>
</evidence>
<protein>
    <submittedName>
        <fullName evidence="3">Uncharacterized protein LOC108733325</fullName>
    </submittedName>
</protein>
<dbReference type="Proteomes" id="UP000192223">
    <property type="component" value="Unplaced"/>
</dbReference>
<keyword evidence="1" id="KW-0472">Membrane</keyword>
<reference evidence="3" key="1">
    <citation type="submission" date="2025-08" db="UniProtKB">
        <authorList>
            <consortium name="RefSeq"/>
        </authorList>
    </citation>
    <scope>IDENTIFICATION</scope>
    <source>
        <tissue evidence="3">Entire body</tissue>
    </source>
</reference>
<evidence type="ECO:0000256" key="1">
    <source>
        <dbReference type="SAM" id="Phobius"/>
    </source>
</evidence>
<keyword evidence="1" id="KW-0812">Transmembrane</keyword>
<feature type="transmembrane region" description="Helical" evidence="1">
    <location>
        <begin position="55"/>
        <end position="77"/>
    </location>
</feature>
<keyword evidence="1" id="KW-1133">Transmembrane helix</keyword>
<accession>A0A1W4WHI1</accession>
<dbReference type="AlphaFoldDB" id="A0A1W4WHI1"/>
<keyword evidence="2" id="KW-1185">Reference proteome</keyword>
<organism evidence="2 3">
    <name type="scientific">Agrilus planipennis</name>
    <name type="common">Emerald ash borer</name>
    <name type="synonym">Agrilus marcopoli</name>
    <dbReference type="NCBI Taxonomy" id="224129"/>
    <lineage>
        <taxon>Eukaryota</taxon>
        <taxon>Metazoa</taxon>
        <taxon>Ecdysozoa</taxon>
        <taxon>Arthropoda</taxon>
        <taxon>Hexapoda</taxon>
        <taxon>Insecta</taxon>
        <taxon>Pterygota</taxon>
        <taxon>Neoptera</taxon>
        <taxon>Endopterygota</taxon>
        <taxon>Coleoptera</taxon>
        <taxon>Polyphaga</taxon>
        <taxon>Elateriformia</taxon>
        <taxon>Buprestoidea</taxon>
        <taxon>Buprestidae</taxon>
        <taxon>Agrilinae</taxon>
        <taxon>Agrilus</taxon>
    </lineage>
</organism>
<proteinExistence type="predicted"/>
<dbReference type="GeneID" id="108733325"/>